<reference evidence="1 2" key="1">
    <citation type="journal article" date="2022" name="Int. J. Syst. Evol. Microbiol.">
        <title>Miniphocaeibacter halophilus sp. nov., an ammonium-tolerant acetate-producing bacterium isolated from a biogas system.</title>
        <authorList>
            <person name="Schnurer A."/>
            <person name="Singh A."/>
            <person name="Bi S."/>
            <person name="Qiao W."/>
            <person name="Westerholm M."/>
        </authorList>
    </citation>
    <scope>NUCLEOTIDE SEQUENCE [LARGE SCALE GENOMIC DNA]</scope>
    <source>
        <strain evidence="1 2">AMB_01</strain>
    </source>
</reference>
<sequence>MNKSHHLLEGNITKSITKMALPLMGIAFIQMAYTLVDLIWLGRLSTAAVAAVGTCGFFVWAAQAITLITKTGMSVGLSQAYGRRDEEAITKTTISGFQVNLTLCLIIMGIFIIFRKPLYEFYGLEKAVEKLALEYHMVISVGLIFTFLNPFFAAIFYSQGNSSTPFKVSVIALVFNIIADPILIFGIGPFPKLGMAGAAIATVMAQAIGTILYIYIGVRYGEYYAKINYFKSFTPRYIIQTIRLGLPASIQSLVHSLIGIKLNQYIAIYGAVGVATYAVGSQIESISWMSSEGFATAFTSFFGQNYGARNFDRLEKAKKVCIRLTLGIGLLGSAIMIFGNSFLFRIFTPNDPAVITEGSKYLIILGLTSALMALEIGTGGMLNGLGLTKYPAMNAIVLNAARIPIAYFLMKFLGLTGIWVTMSLSGALKGIVIIIIFKYIEKRTNGFRNNMEKFQRGVRT</sequence>
<organism evidence="1 2">
    <name type="scientific">Miniphocaeibacter halophilus</name>
    <dbReference type="NCBI Taxonomy" id="2931922"/>
    <lineage>
        <taxon>Bacteria</taxon>
        <taxon>Bacillati</taxon>
        <taxon>Bacillota</taxon>
        <taxon>Tissierellia</taxon>
        <taxon>Tissierellales</taxon>
        <taxon>Peptoniphilaceae</taxon>
        <taxon>Miniphocaeibacter</taxon>
    </lineage>
</organism>
<proteinExistence type="predicted"/>
<evidence type="ECO:0000313" key="2">
    <source>
        <dbReference type="Proteomes" id="UP000595814"/>
    </source>
</evidence>
<protein>
    <submittedName>
        <fullName evidence="1">MATE family efflux transporter</fullName>
    </submittedName>
</protein>
<dbReference type="Proteomes" id="UP000595814">
    <property type="component" value="Chromosome"/>
</dbReference>
<dbReference type="EMBL" id="CP066744">
    <property type="protein sequence ID" value="QQK08423.1"/>
    <property type="molecule type" value="Genomic_DNA"/>
</dbReference>
<keyword evidence="2" id="KW-1185">Reference proteome</keyword>
<evidence type="ECO:0000313" key="1">
    <source>
        <dbReference type="EMBL" id="QQK08423.1"/>
    </source>
</evidence>
<gene>
    <name evidence="1" type="ORF">JFY71_02485</name>
</gene>
<accession>A0AC61N9X2</accession>
<name>A0AC61N9X2_9FIRM</name>